<feature type="coiled-coil region" evidence="1">
    <location>
        <begin position="161"/>
        <end position="188"/>
    </location>
</feature>
<dbReference type="EMBL" id="HACM01001158">
    <property type="protein sequence ID" value="CRZ01600.1"/>
    <property type="molecule type" value="Transcribed_RNA"/>
</dbReference>
<protein>
    <submittedName>
        <fullName evidence="3">Uncharacterized protein</fullName>
    </submittedName>
</protein>
<keyword evidence="1" id="KW-0175">Coiled coil</keyword>
<proteinExistence type="predicted"/>
<evidence type="ECO:0000256" key="1">
    <source>
        <dbReference type="SAM" id="Coils"/>
    </source>
</evidence>
<accession>A0A0H5QHT5</accession>
<organism evidence="3">
    <name type="scientific">Spongospora subterranea</name>
    <dbReference type="NCBI Taxonomy" id="70186"/>
    <lineage>
        <taxon>Eukaryota</taxon>
        <taxon>Sar</taxon>
        <taxon>Rhizaria</taxon>
        <taxon>Endomyxa</taxon>
        <taxon>Phytomyxea</taxon>
        <taxon>Plasmodiophorida</taxon>
        <taxon>Plasmodiophoridae</taxon>
        <taxon>Spongospora</taxon>
    </lineage>
</organism>
<dbReference type="AlphaFoldDB" id="A0A0H5QHT5"/>
<sequence length="294" mass="34342">MRPASSYSPHSRPVSIQLGPGDDCNIDVDRHHRGIRSAILPQLSSAFRSYQQLASRQNDVSLSRLQHFRKFRLDSIAIFAHDNDAEFERIRRICWEHRKTVVGFRKQIELHEQEQNSILKKMMASNIEVKKSAVKRSINKDKAERGNDAQDMEMQRLIDMLFEERTRCKNLRQKIRQMNNQKDSSSTENKTHTFKETLPGALSRRSEVFLTDKEERLIALQAARQYTLKLQKQTKEYREQTVRILQEKDDVVKNRRVRGRELWKGVMLSMGMGEVIRLISEYNVSGCRVLAGLS</sequence>
<feature type="region of interest" description="Disordered" evidence="2">
    <location>
        <begin position="1"/>
        <end position="22"/>
    </location>
</feature>
<name>A0A0H5QHT5_9EUKA</name>
<evidence type="ECO:0000313" key="3">
    <source>
        <dbReference type="EMBL" id="CRZ01600.1"/>
    </source>
</evidence>
<feature type="non-terminal residue" evidence="3">
    <location>
        <position position="294"/>
    </location>
</feature>
<evidence type="ECO:0000256" key="2">
    <source>
        <dbReference type="SAM" id="MobiDB-lite"/>
    </source>
</evidence>
<reference evidence="3" key="1">
    <citation type="submission" date="2015-04" db="EMBL/GenBank/DDBJ databases">
        <title>The genome sequence of the plant pathogenic Rhizarian Plasmodiophora brassicae reveals insights in its biotrophic life cycle and the origin of chitin synthesis.</title>
        <authorList>
            <person name="Schwelm A."/>
            <person name="Fogelqvist J."/>
            <person name="Knaust A."/>
            <person name="Julke S."/>
            <person name="Lilja T."/>
            <person name="Dhandapani V."/>
            <person name="Bonilla-Rosso G."/>
            <person name="Karlsson M."/>
            <person name="Shevchenko A."/>
            <person name="Choi S.R."/>
            <person name="Kim H.G."/>
            <person name="Park J.Y."/>
            <person name="Lim Y.P."/>
            <person name="Ludwig-Muller J."/>
            <person name="Dixelius C."/>
        </authorList>
    </citation>
    <scope>NUCLEOTIDE SEQUENCE</scope>
    <source>
        <tissue evidence="3">Potato root galls</tissue>
    </source>
</reference>